<comment type="subcellular location">
    <subcellularLocation>
        <location evidence="2">Cell membrane</location>
        <topology evidence="2">Multi-pass membrane protein</topology>
    </subcellularLocation>
</comment>
<dbReference type="Proteomes" id="UP000199656">
    <property type="component" value="Unassembled WGS sequence"/>
</dbReference>
<evidence type="ECO:0000256" key="8">
    <source>
        <dbReference type="ARBA" id="ARBA00022989"/>
    </source>
</evidence>
<evidence type="ECO:0000313" key="12">
    <source>
        <dbReference type="Proteomes" id="UP000199656"/>
    </source>
</evidence>
<sequence length="206" mass="23563">MNDFFRQLQNGFHQMTLLEIIAVVFAVISVIYQKKNSILVYPAGLVSTGIYVYLLSRDHFKLYADAALNAYYFVMSVYGWIYWARKNPAAAEVPITRSSLKELGIATLIAAFGWFVFHYLLTHYSDSNVPVMDAFVSATACAGMWLLAKRKLENWIYLNISNLAAIPLLFSKTLYFTALLTIFLFIIAVFGYFSWRKAVLQRETSQ</sequence>
<gene>
    <name evidence="11" type="ORF">SAMN05660909_03559</name>
</gene>
<evidence type="ECO:0000256" key="4">
    <source>
        <dbReference type="ARBA" id="ARBA00017522"/>
    </source>
</evidence>
<evidence type="ECO:0000256" key="1">
    <source>
        <dbReference type="ARBA" id="ARBA00002672"/>
    </source>
</evidence>
<dbReference type="EMBL" id="FNRL01000017">
    <property type="protein sequence ID" value="SEA81597.1"/>
    <property type="molecule type" value="Genomic_DNA"/>
</dbReference>
<evidence type="ECO:0000256" key="7">
    <source>
        <dbReference type="ARBA" id="ARBA00022692"/>
    </source>
</evidence>
<keyword evidence="9 10" id="KW-0472">Membrane</keyword>
<proteinExistence type="inferred from homology"/>
<dbReference type="InterPro" id="IPR006419">
    <property type="entry name" value="NMN_transpt_PnuC"/>
</dbReference>
<evidence type="ECO:0000256" key="6">
    <source>
        <dbReference type="ARBA" id="ARBA00022475"/>
    </source>
</evidence>
<feature type="transmembrane region" description="Helical" evidence="10">
    <location>
        <begin position="12"/>
        <end position="32"/>
    </location>
</feature>
<keyword evidence="5" id="KW-0813">Transport</keyword>
<feature type="transmembrane region" description="Helical" evidence="10">
    <location>
        <begin position="176"/>
        <end position="195"/>
    </location>
</feature>
<dbReference type="GO" id="GO:0005886">
    <property type="term" value="C:plasma membrane"/>
    <property type="evidence" value="ECO:0007669"/>
    <property type="project" value="UniProtKB-SubCell"/>
</dbReference>
<evidence type="ECO:0000313" key="11">
    <source>
        <dbReference type="EMBL" id="SEA81597.1"/>
    </source>
</evidence>
<dbReference type="OrthoDB" id="9791248at2"/>
<dbReference type="NCBIfam" id="TIGR01528">
    <property type="entry name" value="NMN_trans_PnuC"/>
    <property type="match status" value="1"/>
</dbReference>
<organism evidence="11 12">
    <name type="scientific">Chitinophaga terrae</name>
    <name type="common">ex Kim and Jung 2007</name>
    <dbReference type="NCBI Taxonomy" id="408074"/>
    <lineage>
        <taxon>Bacteria</taxon>
        <taxon>Pseudomonadati</taxon>
        <taxon>Bacteroidota</taxon>
        <taxon>Chitinophagia</taxon>
        <taxon>Chitinophagales</taxon>
        <taxon>Chitinophagaceae</taxon>
        <taxon>Chitinophaga</taxon>
    </lineage>
</organism>
<dbReference type="PANTHER" id="PTHR36122:SF2">
    <property type="entry name" value="NICOTINAMIDE RIBOSIDE TRANSPORTER PNUC"/>
    <property type="match status" value="1"/>
</dbReference>
<keyword evidence="7 10" id="KW-0812">Transmembrane</keyword>
<dbReference type="AlphaFoldDB" id="A0A1H4E9U8"/>
<dbReference type="RefSeq" id="WP_089763279.1">
    <property type="nucleotide sequence ID" value="NZ_BKAT01000030.1"/>
</dbReference>
<feature type="transmembrane region" description="Helical" evidence="10">
    <location>
        <begin position="103"/>
        <end position="121"/>
    </location>
</feature>
<feature type="transmembrane region" description="Helical" evidence="10">
    <location>
        <begin position="62"/>
        <end position="83"/>
    </location>
</feature>
<evidence type="ECO:0000256" key="5">
    <source>
        <dbReference type="ARBA" id="ARBA00022448"/>
    </source>
</evidence>
<name>A0A1H4E9U8_9BACT</name>
<dbReference type="GO" id="GO:0034257">
    <property type="term" value="F:nicotinamide riboside transmembrane transporter activity"/>
    <property type="evidence" value="ECO:0007669"/>
    <property type="project" value="InterPro"/>
</dbReference>
<keyword evidence="6" id="KW-1003">Cell membrane</keyword>
<reference evidence="12" key="1">
    <citation type="submission" date="2016-10" db="EMBL/GenBank/DDBJ databases">
        <authorList>
            <person name="Varghese N."/>
            <person name="Submissions S."/>
        </authorList>
    </citation>
    <scope>NUCLEOTIDE SEQUENCE [LARGE SCALE GENOMIC DNA]</scope>
    <source>
        <strain evidence="12">DSM 23920</strain>
    </source>
</reference>
<evidence type="ECO:0000256" key="10">
    <source>
        <dbReference type="SAM" id="Phobius"/>
    </source>
</evidence>
<dbReference type="STRING" id="408074.SAMN05660909_03559"/>
<dbReference type="Pfam" id="PF04973">
    <property type="entry name" value="NMN_transporter"/>
    <property type="match status" value="1"/>
</dbReference>
<feature type="transmembrane region" description="Helical" evidence="10">
    <location>
        <begin position="39"/>
        <end position="56"/>
    </location>
</feature>
<keyword evidence="8 10" id="KW-1133">Transmembrane helix</keyword>
<comment type="function">
    <text evidence="1">Required for nicotinamide riboside transport across the inner membrane.</text>
</comment>
<accession>A0A1H4E9U8</accession>
<protein>
    <recommendedName>
        <fullName evidence="4">Nicotinamide riboside transporter PnuC</fullName>
    </recommendedName>
</protein>
<evidence type="ECO:0000256" key="2">
    <source>
        <dbReference type="ARBA" id="ARBA00004651"/>
    </source>
</evidence>
<evidence type="ECO:0000256" key="3">
    <source>
        <dbReference type="ARBA" id="ARBA00006669"/>
    </source>
</evidence>
<keyword evidence="12" id="KW-1185">Reference proteome</keyword>
<evidence type="ECO:0000256" key="9">
    <source>
        <dbReference type="ARBA" id="ARBA00023136"/>
    </source>
</evidence>
<comment type="similarity">
    <text evidence="3">Belongs to the nicotinamide ribonucleoside (NR) uptake permease (TC 4.B.1) family.</text>
</comment>
<dbReference type="PANTHER" id="PTHR36122">
    <property type="entry name" value="NICOTINAMIDE RIBOSIDE TRANSPORTER PNUC"/>
    <property type="match status" value="1"/>
</dbReference>